<dbReference type="GO" id="GO:0016491">
    <property type="term" value="F:oxidoreductase activity"/>
    <property type="evidence" value="ECO:0007669"/>
    <property type="project" value="UniProtKB-KW"/>
</dbReference>
<comment type="similarity">
    <text evidence="3">Belongs to the cytochrome P450 family.</text>
</comment>
<dbReference type="InterPro" id="IPR001128">
    <property type="entry name" value="Cyt_P450"/>
</dbReference>
<comment type="cofactor">
    <cofactor evidence="1 7">
        <name>heme</name>
        <dbReference type="ChEBI" id="CHEBI:30413"/>
    </cofactor>
</comment>
<dbReference type="PRINTS" id="PR00385">
    <property type="entry name" value="P450"/>
</dbReference>
<evidence type="ECO:0000256" key="3">
    <source>
        <dbReference type="ARBA" id="ARBA00010617"/>
    </source>
</evidence>
<comment type="subcellular location">
    <subcellularLocation>
        <location evidence="2">Membrane</location>
        <topology evidence="2">Single-pass membrane protein</topology>
    </subcellularLocation>
</comment>
<evidence type="ECO:0000256" key="1">
    <source>
        <dbReference type="ARBA" id="ARBA00001971"/>
    </source>
</evidence>
<dbReference type="SUPFAM" id="SSF48264">
    <property type="entry name" value="Cytochrome P450"/>
    <property type="match status" value="1"/>
</dbReference>
<keyword evidence="9" id="KW-1185">Reference proteome</keyword>
<dbReference type="PANTHER" id="PTHR24296">
    <property type="entry name" value="CYTOCHROME P450"/>
    <property type="match status" value="1"/>
</dbReference>
<evidence type="ECO:0000256" key="2">
    <source>
        <dbReference type="ARBA" id="ARBA00004167"/>
    </source>
</evidence>
<keyword evidence="4 7" id="KW-0479">Metal-binding</keyword>
<dbReference type="Proteomes" id="UP001604277">
    <property type="component" value="Unassembled WGS sequence"/>
</dbReference>
<evidence type="ECO:0000256" key="5">
    <source>
        <dbReference type="ARBA" id="ARBA00023002"/>
    </source>
</evidence>
<dbReference type="EMBL" id="JBFOLJ010000006">
    <property type="protein sequence ID" value="KAL2529132.1"/>
    <property type="molecule type" value="Genomic_DNA"/>
</dbReference>
<evidence type="ECO:0000313" key="9">
    <source>
        <dbReference type="Proteomes" id="UP001604277"/>
    </source>
</evidence>
<dbReference type="InterPro" id="IPR002401">
    <property type="entry name" value="Cyt_P450_E_grp-I"/>
</dbReference>
<evidence type="ECO:0000256" key="6">
    <source>
        <dbReference type="ARBA" id="ARBA00023004"/>
    </source>
</evidence>
<organism evidence="8 9">
    <name type="scientific">Forsythia ovata</name>
    <dbReference type="NCBI Taxonomy" id="205694"/>
    <lineage>
        <taxon>Eukaryota</taxon>
        <taxon>Viridiplantae</taxon>
        <taxon>Streptophyta</taxon>
        <taxon>Embryophyta</taxon>
        <taxon>Tracheophyta</taxon>
        <taxon>Spermatophyta</taxon>
        <taxon>Magnoliopsida</taxon>
        <taxon>eudicotyledons</taxon>
        <taxon>Gunneridae</taxon>
        <taxon>Pentapetalae</taxon>
        <taxon>asterids</taxon>
        <taxon>lamiids</taxon>
        <taxon>Lamiales</taxon>
        <taxon>Oleaceae</taxon>
        <taxon>Forsythieae</taxon>
        <taxon>Forsythia</taxon>
    </lineage>
</organism>
<evidence type="ECO:0000256" key="7">
    <source>
        <dbReference type="PIRSR" id="PIRSR602401-1"/>
    </source>
</evidence>
<name>A0ABD1UVY5_9LAMI</name>
<dbReference type="Gene3D" id="1.10.630.10">
    <property type="entry name" value="Cytochrome P450"/>
    <property type="match status" value="1"/>
</dbReference>
<dbReference type="GO" id="GO:0046872">
    <property type="term" value="F:metal ion binding"/>
    <property type="evidence" value="ECO:0007669"/>
    <property type="project" value="UniProtKB-KW"/>
</dbReference>
<dbReference type="PRINTS" id="PR00463">
    <property type="entry name" value="EP450I"/>
</dbReference>
<feature type="binding site" description="axial binding residue" evidence="7">
    <location>
        <position position="150"/>
    </location>
    <ligand>
        <name>heme</name>
        <dbReference type="ChEBI" id="CHEBI:30413"/>
    </ligand>
    <ligandPart>
        <name>Fe</name>
        <dbReference type="ChEBI" id="CHEBI:18248"/>
    </ligandPart>
</feature>
<gene>
    <name evidence="8" type="ORF">Fot_21733</name>
</gene>
<evidence type="ECO:0000313" key="8">
    <source>
        <dbReference type="EMBL" id="KAL2529132.1"/>
    </source>
</evidence>
<dbReference type="GO" id="GO:0016020">
    <property type="term" value="C:membrane"/>
    <property type="evidence" value="ECO:0007669"/>
    <property type="project" value="UniProtKB-SubCell"/>
</dbReference>
<protein>
    <submittedName>
        <fullName evidence="8">Cytochrome</fullName>
    </submittedName>
</protein>
<evidence type="ECO:0000256" key="4">
    <source>
        <dbReference type="ARBA" id="ARBA00022723"/>
    </source>
</evidence>
<dbReference type="AlphaFoldDB" id="A0ABD1UVY5"/>
<keyword evidence="6 7" id="KW-0408">Iron</keyword>
<keyword evidence="5" id="KW-0560">Oxidoreductase</keyword>
<dbReference type="InterPro" id="IPR036396">
    <property type="entry name" value="Cyt_P450_sf"/>
</dbReference>
<dbReference type="Pfam" id="PF00067">
    <property type="entry name" value="p450"/>
    <property type="match status" value="1"/>
</dbReference>
<proteinExistence type="inferred from homology"/>
<sequence length="214" mass="24788">MAGRDTTSAVMTWLFYLFSRYSDVEHEVLKELGFVIGDSDEKLSQYEILKELRFLKACICESMRLYPPVAWDSKHAIADDVLPDGVSVRAGDRVTYFPYGMGRMENLWGNDRFDFKPDRWISEMEQGRIKTLKNICPYKFPVFQAGQRVCLGKELAFIQMKYIVVSILKRFKIRPVSSDRPVFVPLLTAHMAGGLKVFVQERRDCSRTEYRSTA</sequence>
<reference evidence="9" key="1">
    <citation type="submission" date="2024-07" db="EMBL/GenBank/DDBJ databases">
        <title>Two chromosome-level genome assemblies of Korean endemic species Abeliophyllum distichum and Forsythia ovata (Oleaceae).</title>
        <authorList>
            <person name="Jang H."/>
        </authorList>
    </citation>
    <scope>NUCLEOTIDE SEQUENCE [LARGE SCALE GENOMIC DNA]</scope>
</reference>
<accession>A0ABD1UVY5</accession>
<comment type="caution">
    <text evidence="8">The sequence shown here is derived from an EMBL/GenBank/DDBJ whole genome shotgun (WGS) entry which is preliminary data.</text>
</comment>
<keyword evidence="7" id="KW-0349">Heme</keyword>